<protein>
    <submittedName>
        <fullName evidence="1">Uncharacterized protein</fullName>
    </submittedName>
</protein>
<sequence>MLRLLQTSNPSFRVVRRIPLVNRQLATLAPNSEREQDVTENLKEGWLFVDSVFPIRLGVWDLRHYVGVFREETLLSSLEAQLSTVKTHDFRVLSLEPHPKDGGVFVRFSYGAGNPRNALETIESALRQETIKQGGLPSWAGLGRGNLWLVKGHPWREDMNRYASPVIKVAFDGPDIQEESLYEIFRPYGRIHNISAPVPVPSGSLRSSDVTFQRVQSATIARNALHGFRCSAGTSSTRLQTIYQRPLQAHAIRDWSTAHPRIVLPIIFFLLGTLTYTIFDPVRAVSVEGKMLDWFDYREYAVYKWLRTNALERLSMHSTVSEDATPTEDVWKERKDAESAIRSYLSDIPSTVAFVHGPQGSGKSRMLSAIISDTNRKALVIDCAELNKATSDSRLVADLAQQTGYWPIFTFLNSVNSMIDMASMGVIGQKAGFSSSVTEQLKQILEVVGTALKNVNKSLRNGAQRKARAEHAAQARKIEEARRRERILRGIWHDGRLDCIAGNGVMCELGVGDELLTDADSESGTSAVTINTSAEDEKASQENMNELTRRQRSAEEVQAVGALPIVVIKNFAARGGTNREEMLEVLARWAANLAENQVAHVIVMSDNRENAKLLARALPSKPLNSVALYDADAGSALSFVKQRLRDAGVATDLTSAQTTCVEKLGGRASDLESLIHKVRSGQGVEEAVEDIISRGVSELRKNAFGEDIDDARSLPWSREQAWTVLKQLSKKPEILYYDLLIEFPFKGDELPLRHMEHSELISISTVEGRPSTIRPGKPVFKYVFERLVNDSVFQATQDIYVNEKLISNAENTIRSCEVELSTLKDLSGMERSSLLGGRKASSERKEHLFKKMSSAQMKVQALEKRNVELKKVLSRNG</sequence>
<accession>A0ACB8BQ25</accession>
<dbReference type="Proteomes" id="UP000790709">
    <property type="component" value="Unassembled WGS sequence"/>
</dbReference>
<dbReference type="EMBL" id="MU266362">
    <property type="protein sequence ID" value="KAH7927744.1"/>
    <property type="molecule type" value="Genomic_DNA"/>
</dbReference>
<evidence type="ECO:0000313" key="1">
    <source>
        <dbReference type="EMBL" id="KAH7927744.1"/>
    </source>
</evidence>
<proteinExistence type="predicted"/>
<organism evidence="1 2">
    <name type="scientific">Leucogyrophana mollusca</name>
    <dbReference type="NCBI Taxonomy" id="85980"/>
    <lineage>
        <taxon>Eukaryota</taxon>
        <taxon>Fungi</taxon>
        <taxon>Dikarya</taxon>
        <taxon>Basidiomycota</taxon>
        <taxon>Agaricomycotina</taxon>
        <taxon>Agaricomycetes</taxon>
        <taxon>Agaricomycetidae</taxon>
        <taxon>Boletales</taxon>
        <taxon>Boletales incertae sedis</taxon>
        <taxon>Leucogyrophana</taxon>
    </lineage>
</organism>
<name>A0ACB8BQ25_9AGAM</name>
<gene>
    <name evidence="1" type="ORF">BV22DRAFT_257665</name>
</gene>
<keyword evidence="2" id="KW-1185">Reference proteome</keyword>
<reference evidence="1" key="1">
    <citation type="journal article" date="2021" name="New Phytol.">
        <title>Evolutionary innovations through gain and loss of genes in the ectomycorrhizal Boletales.</title>
        <authorList>
            <person name="Wu G."/>
            <person name="Miyauchi S."/>
            <person name="Morin E."/>
            <person name="Kuo A."/>
            <person name="Drula E."/>
            <person name="Varga T."/>
            <person name="Kohler A."/>
            <person name="Feng B."/>
            <person name="Cao Y."/>
            <person name="Lipzen A."/>
            <person name="Daum C."/>
            <person name="Hundley H."/>
            <person name="Pangilinan J."/>
            <person name="Johnson J."/>
            <person name="Barry K."/>
            <person name="LaButti K."/>
            <person name="Ng V."/>
            <person name="Ahrendt S."/>
            <person name="Min B."/>
            <person name="Choi I.G."/>
            <person name="Park H."/>
            <person name="Plett J.M."/>
            <person name="Magnuson J."/>
            <person name="Spatafora J.W."/>
            <person name="Nagy L.G."/>
            <person name="Henrissat B."/>
            <person name="Grigoriev I.V."/>
            <person name="Yang Z.L."/>
            <person name="Xu J."/>
            <person name="Martin F.M."/>
        </authorList>
    </citation>
    <scope>NUCLEOTIDE SEQUENCE</scope>
    <source>
        <strain evidence="1">KUC20120723A-06</strain>
    </source>
</reference>
<evidence type="ECO:0000313" key="2">
    <source>
        <dbReference type="Proteomes" id="UP000790709"/>
    </source>
</evidence>
<comment type="caution">
    <text evidence="1">The sequence shown here is derived from an EMBL/GenBank/DDBJ whole genome shotgun (WGS) entry which is preliminary data.</text>
</comment>